<feature type="binding site" evidence="11">
    <location>
        <position position="443"/>
    </location>
    <ligand>
        <name>[4Fe-4S] cluster</name>
        <dbReference type="ChEBI" id="CHEBI:49883"/>
    </ligand>
</feature>
<organism evidence="14 15">
    <name type="scientific">Metabacillus herbersteinensis</name>
    <dbReference type="NCBI Taxonomy" id="283816"/>
    <lineage>
        <taxon>Bacteria</taxon>
        <taxon>Bacillati</taxon>
        <taxon>Bacillota</taxon>
        <taxon>Bacilli</taxon>
        <taxon>Bacillales</taxon>
        <taxon>Bacillaceae</taxon>
        <taxon>Metabacillus</taxon>
    </lineage>
</organism>
<dbReference type="SUPFAM" id="SSF56014">
    <property type="entry name" value="Nitrite and sulphite reductase 4Fe-4S domain-like"/>
    <property type="match status" value="2"/>
</dbReference>
<sequence>MVNQILKAPEGKPSDVERIKKESDYLRGTLKESMLEPISAGISDDDNRLMKHHGSYLQDDRDLRNERQKQKLEPAYQFMLRVRLAGGVATPEQWLAMDDLSQKYGNGTLKLTTRQTFQMHGILKWHMKKTIQGIHASLMDTIAACGDVNRNVMCNPNPYQSDIHLEVYEWAKKLSNDLLPRTRAYHEIWLDEEKVAGTPETEAVEPMYGPLYLPRKFKIGIAVPPSNDIDVYSQDLGLIAIIEDEKLIGFNVAIGGGMGMSHGDKETYPQLAKVIGFCKPEQIYDVAEKIITIQRDYGNRSERKNARFKYTVDRLGLETIKNELETRLGWNLDEEKPFHFDHNGDRYGWEKGVKGKWNFTLFVEGGRITDLEDYKLMTGLREIAKNHTGDFRLTANQNLIIANVTSQKKKQISELIEQYKLTDGNHYSALRRSSMACVSLPTCGLAMAEAERYLPVLIDKIDRIIDENGLRNEEITIRMTGCPNGCARHALGEIGFIGKAPGKYNMYLGAAFDGSRLSKMYRENIGEEEILRELTVLFSRYAKERQTAEKFGDFVVRIGTVEATTDGTNFHN</sequence>
<evidence type="ECO:0000256" key="11">
    <source>
        <dbReference type="HAMAP-Rule" id="MF_01540"/>
    </source>
</evidence>
<comment type="catalytic activity">
    <reaction evidence="11">
        <text>hydrogen sulfide + 3 NADP(+) + 3 H2O = sulfite + 3 NADPH + 4 H(+)</text>
        <dbReference type="Rhea" id="RHEA:13801"/>
        <dbReference type="ChEBI" id="CHEBI:15377"/>
        <dbReference type="ChEBI" id="CHEBI:15378"/>
        <dbReference type="ChEBI" id="CHEBI:17359"/>
        <dbReference type="ChEBI" id="CHEBI:29919"/>
        <dbReference type="ChEBI" id="CHEBI:57783"/>
        <dbReference type="ChEBI" id="CHEBI:58349"/>
        <dbReference type="EC" id="1.8.1.2"/>
    </reaction>
</comment>
<evidence type="ECO:0000313" key="15">
    <source>
        <dbReference type="Proteomes" id="UP001589854"/>
    </source>
</evidence>
<keyword evidence="10 11" id="KW-0198">Cysteine biosynthesis</keyword>
<comment type="similarity">
    <text evidence="1 11">Belongs to the nitrite and sulfite reductase 4Fe-4S domain family.</text>
</comment>
<dbReference type="InterPro" id="IPR045169">
    <property type="entry name" value="NO2/SO3_Rdtase_4Fe4S_prot"/>
</dbReference>
<evidence type="ECO:0000256" key="3">
    <source>
        <dbReference type="ARBA" id="ARBA00022605"/>
    </source>
</evidence>
<keyword evidence="7 11" id="KW-0560">Oxidoreductase</keyword>
<evidence type="ECO:0000256" key="8">
    <source>
        <dbReference type="ARBA" id="ARBA00023004"/>
    </source>
</evidence>
<dbReference type="GO" id="GO:0004783">
    <property type="term" value="F:sulfite reductase (NADPH) activity"/>
    <property type="evidence" value="ECO:0007669"/>
    <property type="project" value="UniProtKB-EC"/>
</dbReference>
<feature type="binding site" description="axial binding residue" evidence="11">
    <location>
        <position position="486"/>
    </location>
    <ligand>
        <name>siroheme</name>
        <dbReference type="ChEBI" id="CHEBI:60052"/>
    </ligand>
    <ligandPart>
        <name>Fe</name>
        <dbReference type="ChEBI" id="CHEBI:18248"/>
    </ligandPart>
</feature>
<keyword evidence="9 11" id="KW-0411">Iron-sulfur</keyword>
<proteinExistence type="inferred from homology"/>
<keyword evidence="4 11" id="KW-0349">Heme</keyword>
<comment type="cofactor">
    <cofactor evidence="11">
        <name>siroheme</name>
        <dbReference type="ChEBI" id="CHEBI:60052"/>
    </cofactor>
    <text evidence="11">Binds 1 siroheme per subunit.</text>
</comment>
<feature type="domain" description="Nitrite/sulphite reductase 4Fe-4S" evidence="12">
    <location>
        <begin position="170"/>
        <end position="331"/>
    </location>
</feature>
<dbReference type="InterPro" id="IPR045854">
    <property type="entry name" value="NO2/SO3_Rdtase_4Fe4S_sf"/>
</dbReference>
<evidence type="ECO:0000256" key="1">
    <source>
        <dbReference type="ARBA" id="ARBA00010429"/>
    </source>
</evidence>
<dbReference type="PANTHER" id="PTHR11493">
    <property type="entry name" value="SULFITE REDUCTASE [NADPH] SUBUNIT BETA-RELATED"/>
    <property type="match status" value="1"/>
</dbReference>
<dbReference type="InterPro" id="IPR005117">
    <property type="entry name" value="NiRdtase/SiRdtase_haem-b_fer"/>
</dbReference>
<dbReference type="EMBL" id="JBHLVO010000013">
    <property type="protein sequence ID" value="MFC0272801.1"/>
    <property type="molecule type" value="Genomic_DNA"/>
</dbReference>
<evidence type="ECO:0000259" key="12">
    <source>
        <dbReference type="Pfam" id="PF01077"/>
    </source>
</evidence>
<comment type="function">
    <text evidence="11">Component of the sulfite reductase complex that catalyzes the 6-electron reduction of sulfite to sulfide. This is one of several activities required for the biosynthesis of L-cysteine from sulfate.</text>
</comment>
<reference evidence="14 15" key="1">
    <citation type="submission" date="2024-09" db="EMBL/GenBank/DDBJ databases">
        <authorList>
            <person name="Sun Q."/>
            <person name="Mori K."/>
        </authorList>
    </citation>
    <scope>NUCLEOTIDE SEQUENCE [LARGE SCALE GENOMIC DNA]</scope>
    <source>
        <strain evidence="14 15">CCM 7228</strain>
    </source>
</reference>
<evidence type="ECO:0000313" key="14">
    <source>
        <dbReference type="EMBL" id="MFC0272801.1"/>
    </source>
</evidence>
<feature type="domain" description="Nitrite/Sulfite reductase ferredoxin-like" evidence="13">
    <location>
        <begin position="355"/>
        <end position="418"/>
    </location>
</feature>
<dbReference type="Proteomes" id="UP001589854">
    <property type="component" value="Unassembled WGS sequence"/>
</dbReference>
<keyword evidence="6 11" id="KW-0521">NADP</keyword>
<keyword evidence="8 11" id="KW-0408">Iron</keyword>
<dbReference type="InterPro" id="IPR036136">
    <property type="entry name" value="Nit/Sulf_reduc_fer-like_dom_sf"/>
</dbReference>
<keyword evidence="5 11" id="KW-0479">Metal-binding</keyword>
<dbReference type="Gene3D" id="3.30.413.10">
    <property type="entry name" value="Sulfite Reductase Hemoprotein, domain 1"/>
    <property type="match status" value="2"/>
</dbReference>
<dbReference type="RefSeq" id="WP_378935485.1">
    <property type="nucleotide sequence ID" value="NZ_JBHLVO010000013.1"/>
</dbReference>
<dbReference type="HAMAP" id="MF_01540">
    <property type="entry name" value="CysI"/>
    <property type="match status" value="1"/>
</dbReference>
<keyword evidence="15" id="KW-1185">Reference proteome</keyword>
<gene>
    <name evidence="11 14" type="primary">cysI</name>
    <name evidence="14" type="ORF">ACFFIX_15310</name>
</gene>
<evidence type="ECO:0000256" key="4">
    <source>
        <dbReference type="ARBA" id="ARBA00022617"/>
    </source>
</evidence>
<keyword evidence="3 11" id="KW-0028">Amino-acid biosynthesis</keyword>
<dbReference type="Pfam" id="PF03460">
    <property type="entry name" value="NIR_SIR_ferr"/>
    <property type="match status" value="2"/>
</dbReference>
<comment type="caution">
    <text evidence="14">The sequence shown here is derived from an EMBL/GenBank/DDBJ whole genome shotgun (WGS) entry which is preliminary data.</text>
</comment>
<comment type="subunit">
    <text evidence="11">Alpha(8)-beta(8). The alpha component is a flavoprotein, the beta component is a hemoprotein.</text>
</comment>
<dbReference type="InterPro" id="IPR011786">
    <property type="entry name" value="CysI"/>
</dbReference>
<evidence type="ECO:0000256" key="9">
    <source>
        <dbReference type="ARBA" id="ARBA00023014"/>
    </source>
</evidence>
<evidence type="ECO:0000256" key="6">
    <source>
        <dbReference type="ARBA" id="ARBA00022857"/>
    </source>
</evidence>
<evidence type="ECO:0000256" key="5">
    <source>
        <dbReference type="ARBA" id="ARBA00022723"/>
    </source>
</evidence>
<dbReference type="EC" id="1.8.1.2" evidence="11"/>
<dbReference type="InterPro" id="IPR006067">
    <property type="entry name" value="NO2/SO3_Rdtase_4Fe4S_dom"/>
</dbReference>
<dbReference type="NCBIfam" id="NF010029">
    <property type="entry name" value="PRK13504.1"/>
    <property type="match status" value="1"/>
</dbReference>
<dbReference type="Pfam" id="PF01077">
    <property type="entry name" value="NIR_SIR"/>
    <property type="match status" value="1"/>
</dbReference>
<keyword evidence="2 11" id="KW-0004">4Fe-4S</keyword>
<accession>A0ABV6GGJ5</accession>
<comment type="cofactor">
    <cofactor evidence="11">
        <name>[4Fe-4S] cluster</name>
        <dbReference type="ChEBI" id="CHEBI:49883"/>
    </cofactor>
    <text evidence="11">Binds 1 [4Fe-4S] cluster per subunit.</text>
</comment>
<protein>
    <recommendedName>
        <fullName evidence="11">Sulfite reductase [NADPH] hemoprotein beta-component</fullName>
        <shortName evidence="11">SiR-HP</shortName>
        <shortName evidence="11">SiRHP</shortName>
        <ecNumber evidence="11">1.8.1.2</ecNumber>
    </recommendedName>
</protein>
<evidence type="ECO:0000259" key="13">
    <source>
        <dbReference type="Pfam" id="PF03460"/>
    </source>
</evidence>
<name>A0ABV6GGJ5_9BACI</name>
<feature type="binding site" evidence="11">
    <location>
        <position position="486"/>
    </location>
    <ligand>
        <name>[4Fe-4S] cluster</name>
        <dbReference type="ChEBI" id="CHEBI:49883"/>
    </ligand>
</feature>
<evidence type="ECO:0000256" key="7">
    <source>
        <dbReference type="ARBA" id="ARBA00023002"/>
    </source>
</evidence>
<dbReference type="PROSITE" id="PS00365">
    <property type="entry name" value="NIR_SIR"/>
    <property type="match status" value="1"/>
</dbReference>
<evidence type="ECO:0000256" key="2">
    <source>
        <dbReference type="ARBA" id="ARBA00022485"/>
    </source>
</evidence>
<dbReference type="NCBIfam" id="TIGR02041">
    <property type="entry name" value="CysI"/>
    <property type="match status" value="1"/>
</dbReference>
<dbReference type="InterPro" id="IPR006066">
    <property type="entry name" value="NO2/SO3_Rdtase_FeS/sirohaem_BS"/>
</dbReference>
<dbReference type="PANTHER" id="PTHR11493:SF47">
    <property type="entry name" value="SULFITE REDUCTASE [NADPH] SUBUNIT BETA"/>
    <property type="match status" value="1"/>
</dbReference>
<feature type="domain" description="Nitrite/Sulfite reductase ferredoxin-like" evidence="13">
    <location>
        <begin position="74"/>
        <end position="129"/>
    </location>
</feature>
<feature type="binding site" evidence="11">
    <location>
        <position position="437"/>
    </location>
    <ligand>
        <name>[4Fe-4S] cluster</name>
        <dbReference type="ChEBI" id="CHEBI:49883"/>
    </ligand>
</feature>
<evidence type="ECO:0000256" key="10">
    <source>
        <dbReference type="ARBA" id="ARBA00023192"/>
    </source>
</evidence>
<comment type="pathway">
    <text evidence="11">Sulfur metabolism; hydrogen sulfide biosynthesis; hydrogen sulfide from sulfite (NADPH route): step 1/1.</text>
</comment>
<feature type="binding site" evidence="11">
    <location>
        <position position="482"/>
    </location>
    <ligand>
        <name>[4Fe-4S] cluster</name>
        <dbReference type="ChEBI" id="CHEBI:49883"/>
    </ligand>
</feature>
<dbReference type="SUPFAM" id="SSF55124">
    <property type="entry name" value="Nitrite/Sulfite reductase N-terminal domain-like"/>
    <property type="match status" value="2"/>
</dbReference>
<dbReference type="PRINTS" id="PR00397">
    <property type="entry name" value="SIROHAEM"/>
</dbReference>